<sequence length="189" mass="18937">MPSPEDPPSHPGAGPHAGPSVGQWAPGYPTPQAPRSRMWPAIALGAMFLALVATVVAVIALVAATSRSSGSSPAPATAAPTYSAAEVSAAHRKLCDAYKLAAHAVQIETNGTSPERAGIAEVNGALLLQDAVDSAPAIAPSDRAAALALAGTYKNIAAVASLNDLSIWRPALDDANAKDAAMNKLCGTG</sequence>
<keyword evidence="2" id="KW-0472">Membrane</keyword>
<gene>
    <name evidence="3" type="ORF">A5628_13690</name>
</gene>
<dbReference type="Proteomes" id="UP000093894">
    <property type="component" value="Unassembled WGS sequence"/>
</dbReference>
<feature type="transmembrane region" description="Helical" evidence="2">
    <location>
        <begin position="38"/>
        <end position="63"/>
    </location>
</feature>
<comment type="caution">
    <text evidence="3">The sequence shown here is derived from an EMBL/GenBank/DDBJ whole genome shotgun (WGS) entry which is preliminary data.</text>
</comment>
<feature type="region of interest" description="Disordered" evidence="1">
    <location>
        <begin position="1"/>
        <end position="29"/>
    </location>
</feature>
<organism evidence="3 4">
    <name type="scientific">Mycobacterium colombiense</name>
    <dbReference type="NCBI Taxonomy" id="339268"/>
    <lineage>
        <taxon>Bacteria</taxon>
        <taxon>Bacillati</taxon>
        <taxon>Actinomycetota</taxon>
        <taxon>Actinomycetes</taxon>
        <taxon>Mycobacteriales</taxon>
        <taxon>Mycobacteriaceae</taxon>
        <taxon>Mycobacterium</taxon>
        <taxon>Mycobacterium avium complex (MAC)</taxon>
    </lineage>
</organism>
<protein>
    <recommendedName>
        <fullName evidence="5">Alanine and proline rich membrane protein</fullName>
    </recommendedName>
</protein>
<name>A0A853LX39_9MYCO</name>
<proteinExistence type="predicted"/>
<feature type="compositionally biased region" description="Pro residues" evidence="1">
    <location>
        <begin position="1"/>
        <end position="10"/>
    </location>
</feature>
<evidence type="ECO:0000313" key="4">
    <source>
        <dbReference type="Proteomes" id="UP000093894"/>
    </source>
</evidence>
<accession>A0A853LX39</accession>
<feature type="compositionally biased region" description="Low complexity" evidence="1">
    <location>
        <begin position="11"/>
        <end position="20"/>
    </location>
</feature>
<keyword evidence="2" id="KW-0812">Transmembrane</keyword>
<dbReference type="AlphaFoldDB" id="A0A853LX39"/>
<evidence type="ECO:0008006" key="5">
    <source>
        <dbReference type="Google" id="ProtNLM"/>
    </source>
</evidence>
<evidence type="ECO:0000256" key="1">
    <source>
        <dbReference type="SAM" id="MobiDB-lite"/>
    </source>
</evidence>
<keyword evidence="2" id="KW-1133">Transmembrane helix</keyword>
<evidence type="ECO:0000313" key="3">
    <source>
        <dbReference type="EMBL" id="OBJ58492.1"/>
    </source>
</evidence>
<reference evidence="3 4" key="1">
    <citation type="submission" date="2016-06" db="EMBL/GenBank/DDBJ databases">
        <authorList>
            <person name="Sutton G."/>
            <person name="Brinkac L."/>
            <person name="Sanka R."/>
            <person name="Adams M."/>
            <person name="Lau E."/>
            <person name="Garcia-Basteiro A."/>
            <person name="Lopez-Varela E."/>
            <person name="Palencia S."/>
        </authorList>
    </citation>
    <scope>NUCLEOTIDE SEQUENCE [LARGE SCALE GENOMIC DNA]</scope>
    <source>
        <strain evidence="3 4">1164983.0</strain>
    </source>
</reference>
<evidence type="ECO:0000256" key="2">
    <source>
        <dbReference type="SAM" id="Phobius"/>
    </source>
</evidence>
<dbReference type="EMBL" id="LZLG01000110">
    <property type="protein sequence ID" value="OBJ58492.1"/>
    <property type="molecule type" value="Genomic_DNA"/>
</dbReference>